<protein>
    <recommendedName>
        <fullName evidence="4">Ferritin-like domain-containing protein</fullName>
    </recommendedName>
</protein>
<sequence length="281" mass="31402">MAVWPEARRMSGCELLAAAARCLAEPDPAAKVRLTQETTARIRAGELRRDLRRDLRAAHTPQAAPGRPQRPVLVSPRDLPRRGLDQPEGRAALVHAVAHIELNAINLAWDAVQRFPAMPAAFALDWARVADDEARHFAMLQARLQALGYEYGDFPAHDGLWQMAEATAHDVLARMALVPRVLEARGLDVTPGMIERLQRAGDTATAERLEVILREEVAHVAIGSHWLRWLCEQRGLAPRETYFRLLAKHMQGRIRCPLNRQARLAAGFDEAELAQLEALCR</sequence>
<dbReference type="PANTHER" id="PTHR42782:SF4">
    <property type="entry name" value="DUF455 DOMAIN-CONTAINING PROTEIN"/>
    <property type="match status" value="1"/>
</dbReference>
<comment type="caution">
    <text evidence="2">The sequence shown here is derived from an EMBL/GenBank/DDBJ whole genome shotgun (WGS) entry which is preliminary data.</text>
</comment>
<dbReference type="Pfam" id="PF04305">
    <property type="entry name" value="DUF455"/>
    <property type="match status" value="1"/>
</dbReference>
<keyword evidence="3" id="KW-1185">Reference proteome</keyword>
<organism evidence="2 3">
    <name type="scientific">Thiohalocapsa halophila</name>
    <dbReference type="NCBI Taxonomy" id="69359"/>
    <lineage>
        <taxon>Bacteria</taxon>
        <taxon>Pseudomonadati</taxon>
        <taxon>Pseudomonadota</taxon>
        <taxon>Gammaproteobacteria</taxon>
        <taxon>Chromatiales</taxon>
        <taxon>Chromatiaceae</taxon>
        <taxon>Thiohalocapsa</taxon>
    </lineage>
</organism>
<dbReference type="InterPro" id="IPR009078">
    <property type="entry name" value="Ferritin-like_SF"/>
</dbReference>
<dbReference type="CDD" id="cd00657">
    <property type="entry name" value="Ferritin_like"/>
    <property type="match status" value="1"/>
</dbReference>
<evidence type="ECO:0000313" key="3">
    <source>
        <dbReference type="Proteomes" id="UP000748752"/>
    </source>
</evidence>
<dbReference type="InterPro" id="IPR011197">
    <property type="entry name" value="UCP012318"/>
</dbReference>
<dbReference type="SUPFAM" id="SSF47240">
    <property type="entry name" value="Ferritin-like"/>
    <property type="match status" value="1"/>
</dbReference>
<feature type="region of interest" description="Disordered" evidence="1">
    <location>
        <begin position="57"/>
        <end position="85"/>
    </location>
</feature>
<proteinExistence type="predicted"/>
<gene>
    <name evidence="2" type="ORF">CKO31_04485</name>
</gene>
<dbReference type="Proteomes" id="UP000748752">
    <property type="component" value="Unassembled WGS sequence"/>
</dbReference>
<dbReference type="PIRSF" id="PIRSF012318">
    <property type="entry name" value="UCP012318"/>
    <property type="match status" value="1"/>
</dbReference>
<dbReference type="EMBL" id="NRRV01000007">
    <property type="protein sequence ID" value="MBK1630007.1"/>
    <property type="molecule type" value="Genomic_DNA"/>
</dbReference>
<evidence type="ECO:0008006" key="4">
    <source>
        <dbReference type="Google" id="ProtNLM"/>
    </source>
</evidence>
<accession>A0ABS1CDN6</accession>
<evidence type="ECO:0000256" key="1">
    <source>
        <dbReference type="SAM" id="MobiDB-lite"/>
    </source>
</evidence>
<dbReference type="InterPro" id="IPR007402">
    <property type="entry name" value="DUF455"/>
</dbReference>
<reference evidence="2 3" key="1">
    <citation type="journal article" date="2020" name="Microorganisms">
        <title>Osmotic Adaptation and Compatible Solute Biosynthesis of Phototrophic Bacteria as Revealed from Genome Analyses.</title>
        <authorList>
            <person name="Imhoff J.F."/>
            <person name="Rahn T."/>
            <person name="Kunzel S."/>
            <person name="Keller A."/>
            <person name="Neulinger S.C."/>
        </authorList>
    </citation>
    <scope>NUCLEOTIDE SEQUENCE [LARGE SCALE GENOMIC DNA]</scope>
    <source>
        <strain evidence="2 3">DSM 6210</strain>
    </source>
</reference>
<evidence type="ECO:0000313" key="2">
    <source>
        <dbReference type="EMBL" id="MBK1630007.1"/>
    </source>
</evidence>
<dbReference type="PANTHER" id="PTHR42782">
    <property type="entry name" value="SI:CH73-314G15.3"/>
    <property type="match status" value="1"/>
</dbReference>
<name>A0ABS1CDN6_9GAMM</name>